<organism evidence="2 3">
    <name type="scientific">Telluria mixta</name>
    <dbReference type="NCBI Taxonomy" id="34071"/>
    <lineage>
        <taxon>Bacteria</taxon>
        <taxon>Pseudomonadati</taxon>
        <taxon>Pseudomonadota</taxon>
        <taxon>Betaproteobacteria</taxon>
        <taxon>Burkholderiales</taxon>
        <taxon>Oxalobacteraceae</taxon>
        <taxon>Telluria group</taxon>
        <taxon>Telluria</taxon>
    </lineage>
</organism>
<accession>A0ABT2BSU9</accession>
<evidence type="ECO:0000313" key="3">
    <source>
        <dbReference type="Proteomes" id="UP001165263"/>
    </source>
</evidence>
<reference evidence="2" key="1">
    <citation type="submission" date="2022-08" db="EMBL/GenBank/DDBJ databases">
        <title>Reclassification of Massilia species as members of the genera Telluria, Duganella, Pseudoduganella, Mokoshia gen. nov. and Zemynaea gen. nov. using orthogonal and non-orthogonal genome-based approaches.</title>
        <authorList>
            <person name="Bowman J.P."/>
        </authorList>
    </citation>
    <scope>NUCLEOTIDE SEQUENCE</scope>
    <source>
        <strain evidence="2">LMG 11547</strain>
    </source>
</reference>
<evidence type="ECO:0000313" key="2">
    <source>
        <dbReference type="EMBL" id="MCS0628198.1"/>
    </source>
</evidence>
<sequence>MSARRLLAIGLGAIAFSAAAAPLPVEGTFAGFDARPRGSTARR</sequence>
<feature type="signal peptide" evidence="1">
    <location>
        <begin position="1"/>
        <end position="20"/>
    </location>
</feature>
<evidence type="ECO:0000256" key="1">
    <source>
        <dbReference type="SAM" id="SignalP"/>
    </source>
</evidence>
<comment type="caution">
    <text evidence="2">The sequence shown here is derived from an EMBL/GenBank/DDBJ whole genome shotgun (WGS) entry which is preliminary data.</text>
</comment>
<keyword evidence="3" id="KW-1185">Reference proteome</keyword>
<protein>
    <submittedName>
        <fullName evidence="2">Uncharacterized protein</fullName>
    </submittedName>
</protein>
<dbReference type="Proteomes" id="UP001165263">
    <property type="component" value="Unassembled WGS sequence"/>
</dbReference>
<feature type="chain" id="PRO_5045091968" evidence="1">
    <location>
        <begin position="21"/>
        <end position="43"/>
    </location>
</feature>
<keyword evidence="1" id="KW-0732">Signal</keyword>
<dbReference type="EMBL" id="JANUHC010000001">
    <property type="protein sequence ID" value="MCS0628198.1"/>
    <property type="molecule type" value="Genomic_DNA"/>
</dbReference>
<gene>
    <name evidence="2" type="ORF">NX786_02415</name>
</gene>
<name>A0ABT2BSU9_9BURK</name>
<dbReference type="RefSeq" id="WP_259447445.1">
    <property type="nucleotide sequence ID" value="NZ_CP119520.1"/>
</dbReference>
<proteinExistence type="predicted"/>